<feature type="transmembrane region" description="Helical" evidence="7">
    <location>
        <begin position="172"/>
        <end position="191"/>
    </location>
</feature>
<dbReference type="PANTHER" id="PTHR23513:SF6">
    <property type="entry name" value="MAJOR FACILITATOR SUPERFAMILY ASSOCIATED DOMAIN-CONTAINING PROTEIN"/>
    <property type="match status" value="1"/>
</dbReference>
<dbReference type="GO" id="GO:0022857">
    <property type="term" value="F:transmembrane transporter activity"/>
    <property type="evidence" value="ECO:0007669"/>
    <property type="project" value="InterPro"/>
</dbReference>
<gene>
    <name evidence="9" type="ORF">CA984_10020</name>
</gene>
<evidence type="ECO:0000256" key="2">
    <source>
        <dbReference type="ARBA" id="ARBA00022448"/>
    </source>
</evidence>
<feature type="transmembrane region" description="Helical" evidence="7">
    <location>
        <begin position="344"/>
        <end position="366"/>
    </location>
</feature>
<feature type="transmembrane region" description="Helical" evidence="7">
    <location>
        <begin position="221"/>
        <end position="244"/>
    </location>
</feature>
<dbReference type="CDD" id="cd06173">
    <property type="entry name" value="MFS_MefA_like"/>
    <property type="match status" value="1"/>
</dbReference>
<comment type="caution">
    <text evidence="9">The sequence shown here is derived from an EMBL/GenBank/DDBJ whole genome shotgun (WGS) entry which is preliminary data.</text>
</comment>
<comment type="subcellular location">
    <subcellularLocation>
        <location evidence="1">Cell membrane</location>
        <topology evidence="1">Multi-pass membrane protein</topology>
    </subcellularLocation>
</comment>
<feature type="domain" description="Major facilitator superfamily (MFS) profile" evidence="8">
    <location>
        <begin position="12"/>
        <end position="395"/>
    </location>
</feature>
<sequence length="411" mass="41566">MNSTTMSTDVAQARRGAAAVFLVAVFVSAVGDEIAAIAVMFHLAETGQSFLVAALLVLQLVPAVLLAPLAGQLLDRRDAGRMLALVSGVQAVVVLAMSAWPNTAVLLGGSTLVGLCAAVSTPAAIVLIPLLAGEAFPTRANGLLEVSRSASTLAGPVIGGVLVASVGVRPALLADAVSFALAAAAIVLIKVRRPVNDDGKVWWTGATDGIKFLARQTELRTVLPIVIITVSASSMVNVALVFFVKGPLQSGATALGVLTAAWGVGALVGAALGSRREFRVPERVVLIGAGVMGVAILAYGLVSVVVLAVVAALAAGAANAYQNMGMRTAVQIRTPNELLGRAHAAAGSIINSFFLVGFVLGGIFAARDPRATFVVAGVVTVVAAAVGLVLMAARRAPAPQDDAAVPQGDRE</sequence>
<keyword evidence="5 7" id="KW-1133">Transmembrane helix</keyword>
<evidence type="ECO:0000313" key="9">
    <source>
        <dbReference type="EMBL" id="OUC97738.1"/>
    </source>
</evidence>
<dbReference type="EMBL" id="NGFP01000032">
    <property type="protein sequence ID" value="OUC97738.1"/>
    <property type="molecule type" value="Genomic_DNA"/>
</dbReference>
<keyword evidence="2" id="KW-0813">Transport</keyword>
<dbReference type="InterPro" id="IPR010290">
    <property type="entry name" value="TM_effector"/>
</dbReference>
<keyword evidence="6 7" id="KW-0472">Membrane</keyword>
<dbReference type="Proteomes" id="UP000194761">
    <property type="component" value="Unassembled WGS sequence"/>
</dbReference>
<dbReference type="InterPro" id="IPR036259">
    <property type="entry name" value="MFS_trans_sf"/>
</dbReference>
<feature type="transmembrane region" description="Helical" evidence="7">
    <location>
        <begin position="112"/>
        <end position="131"/>
    </location>
</feature>
<dbReference type="InterPro" id="IPR020846">
    <property type="entry name" value="MFS_dom"/>
</dbReference>
<feature type="transmembrane region" description="Helical" evidence="7">
    <location>
        <begin position="284"/>
        <end position="317"/>
    </location>
</feature>
<feature type="transmembrane region" description="Helical" evidence="7">
    <location>
        <begin position="50"/>
        <end position="70"/>
    </location>
</feature>
<feature type="transmembrane region" description="Helical" evidence="7">
    <location>
        <begin position="20"/>
        <end position="44"/>
    </location>
</feature>
<dbReference type="PROSITE" id="PS50850">
    <property type="entry name" value="MFS"/>
    <property type="match status" value="1"/>
</dbReference>
<evidence type="ECO:0000256" key="4">
    <source>
        <dbReference type="ARBA" id="ARBA00022692"/>
    </source>
</evidence>
<keyword evidence="4 7" id="KW-0812">Transmembrane</keyword>
<dbReference type="Pfam" id="PF05977">
    <property type="entry name" value="MFS_3"/>
    <property type="match status" value="1"/>
</dbReference>
<evidence type="ECO:0000259" key="8">
    <source>
        <dbReference type="PROSITE" id="PS50850"/>
    </source>
</evidence>
<dbReference type="AlphaFoldDB" id="A0A243RRQ9"/>
<keyword evidence="10" id="KW-1185">Reference proteome</keyword>
<reference evidence="9 10" key="1">
    <citation type="submission" date="2017-05" db="EMBL/GenBank/DDBJ databases">
        <title>Biotechnological potential of actinobacteria isolated from South African environments.</title>
        <authorList>
            <person name="Le Roes-Hill M."/>
            <person name="Prins A."/>
            <person name="Durrell K.A."/>
        </authorList>
    </citation>
    <scope>NUCLEOTIDE SEQUENCE [LARGE SCALE GENOMIC DNA]</scope>
    <source>
        <strain evidence="9">M26</strain>
    </source>
</reference>
<evidence type="ECO:0000256" key="7">
    <source>
        <dbReference type="SAM" id="Phobius"/>
    </source>
</evidence>
<feature type="transmembrane region" description="Helical" evidence="7">
    <location>
        <begin position="143"/>
        <end position="166"/>
    </location>
</feature>
<feature type="transmembrane region" description="Helical" evidence="7">
    <location>
        <begin position="373"/>
        <end position="393"/>
    </location>
</feature>
<dbReference type="GO" id="GO:0005886">
    <property type="term" value="C:plasma membrane"/>
    <property type="evidence" value="ECO:0007669"/>
    <property type="project" value="UniProtKB-SubCell"/>
</dbReference>
<evidence type="ECO:0000256" key="5">
    <source>
        <dbReference type="ARBA" id="ARBA00022989"/>
    </source>
</evidence>
<feature type="transmembrane region" description="Helical" evidence="7">
    <location>
        <begin position="82"/>
        <end position="100"/>
    </location>
</feature>
<evidence type="ECO:0000256" key="1">
    <source>
        <dbReference type="ARBA" id="ARBA00004651"/>
    </source>
</evidence>
<dbReference type="RefSeq" id="WP_086570546.1">
    <property type="nucleotide sequence ID" value="NZ_NGFP01000032.1"/>
</dbReference>
<feature type="transmembrane region" description="Helical" evidence="7">
    <location>
        <begin position="250"/>
        <end position="272"/>
    </location>
</feature>
<name>A0A243RRQ9_9ACTN</name>
<proteinExistence type="predicted"/>
<dbReference type="Gene3D" id="1.20.1250.20">
    <property type="entry name" value="MFS general substrate transporter like domains"/>
    <property type="match status" value="1"/>
</dbReference>
<dbReference type="SUPFAM" id="SSF103473">
    <property type="entry name" value="MFS general substrate transporter"/>
    <property type="match status" value="1"/>
</dbReference>
<accession>A0A243RRQ9</accession>
<evidence type="ECO:0000256" key="6">
    <source>
        <dbReference type="ARBA" id="ARBA00023136"/>
    </source>
</evidence>
<dbReference type="PANTHER" id="PTHR23513">
    <property type="entry name" value="INTEGRAL MEMBRANE EFFLUX PROTEIN-RELATED"/>
    <property type="match status" value="1"/>
</dbReference>
<evidence type="ECO:0000313" key="10">
    <source>
        <dbReference type="Proteomes" id="UP000194761"/>
    </source>
</evidence>
<organism evidence="9 10">
    <name type="scientific">Streptosporangium minutum</name>
    <dbReference type="NCBI Taxonomy" id="569862"/>
    <lineage>
        <taxon>Bacteria</taxon>
        <taxon>Bacillati</taxon>
        <taxon>Actinomycetota</taxon>
        <taxon>Actinomycetes</taxon>
        <taxon>Streptosporangiales</taxon>
        <taxon>Streptosporangiaceae</taxon>
        <taxon>Streptosporangium</taxon>
    </lineage>
</organism>
<keyword evidence="3" id="KW-1003">Cell membrane</keyword>
<evidence type="ECO:0000256" key="3">
    <source>
        <dbReference type="ARBA" id="ARBA00022475"/>
    </source>
</evidence>
<protein>
    <recommendedName>
        <fullName evidence="8">Major facilitator superfamily (MFS) profile domain-containing protein</fullName>
    </recommendedName>
</protein>